<dbReference type="EMBL" id="ODYU01004853">
    <property type="protein sequence ID" value="SOQ45158.1"/>
    <property type="molecule type" value="Genomic_DNA"/>
</dbReference>
<reference evidence="1" key="1">
    <citation type="submission" date="2016-07" db="EMBL/GenBank/DDBJ databases">
        <authorList>
            <person name="Bretaudeau A."/>
        </authorList>
    </citation>
    <scope>NUCLEOTIDE SEQUENCE</scope>
    <source>
        <strain evidence="1">Rice</strain>
        <tissue evidence="1">Whole body</tissue>
    </source>
</reference>
<accession>A0A2H1VWH9</accession>
<organism evidence="1">
    <name type="scientific">Spodoptera frugiperda</name>
    <name type="common">Fall armyworm</name>
    <dbReference type="NCBI Taxonomy" id="7108"/>
    <lineage>
        <taxon>Eukaryota</taxon>
        <taxon>Metazoa</taxon>
        <taxon>Ecdysozoa</taxon>
        <taxon>Arthropoda</taxon>
        <taxon>Hexapoda</taxon>
        <taxon>Insecta</taxon>
        <taxon>Pterygota</taxon>
        <taxon>Neoptera</taxon>
        <taxon>Endopterygota</taxon>
        <taxon>Lepidoptera</taxon>
        <taxon>Glossata</taxon>
        <taxon>Ditrysia</taxon>
        <taxon>Noctuoidea</taxon>
        <taxon>Noctuidae</taxon>
        <taxon>Amphipyrinae</taxon>
        <taxon>Spodoptera</taxon>
    </lineage>
</organism>
<name>A0A2H1VWH9_SPOFR</name>
<proteinExistence type="predicted"/>
<gene>
    <name evidence="1" type="ORF">SFRICE_002381</name>
</gene>
<dbReference type="AlphaFoldDB" id="A0A2H1VWH9"/>
<sequence length="171" mass="18906">MKHAGNRADVLPNGLLFGNGDVEDWEGGNWASGNLTHTTKHNATVVSRRFSVRPWYHSGRAVPFVPKHGSPTLKCAFQLGGVTISARWLVVVGCVELKIEPSGVPLERPMSSSGREQTWFSRSLPVCLYILWLKRFGILNSKSHLIPHLTSLEINAECVDKSPCHGYATKM</sequence>
<protein>
    <submittedName>
        <fullName evidence="1">SFRICE_002381</fullName>
    </submittedName>
</protein>
<evidence type="ECO:0000313" key="1">
    <source>
        <dbReference type="EMBL" id="SOQ45158.1"/>
    </source>
</evidence>